<feature type="binding site" evidence="10">
    <location>
        <begin position="145"/>
        <end position="148"/>
    </location>
    <ligand>
        <name>GTP</name>
        <dbReference type="ChEBI" id="CHEBI:37565"/>
    </ligand>
</feature>
<evidence type="ECO:0000256" key="3">
    <source>
        <dbReference type="ARBA" id="ARBA00022723"/>
    </source>
</evidence>
<dbReference type="Proteomes" id="UP001364890">
    <property type="component" value="Unassembled WGS sequence"/>
</dbReference>
<feature type="binding site" evidence="10">
    <location>
        <position position="278"/>
    </location>
    <ligand>
        <name>Zn(2+)</name>
        <dbReference type="ChEBI" id="CHEBI:29105"/>
    </ligand>
</feature>
<dbReference type="EC" id="3.6.1.-" evidence="10"/>
<keyword evidence="3 10" id="KW-0479">Metal-binding</keyword>
<evidence type="ECO:0000256" key="4">
    <source>
        <dbReference type="ARBA" id="ARBA00022730"/>
    </source>
</evidence>
<evidence type="ECO:0000256" key="9">
    <source>
        <dbReference type="ARBA" id="ARBA00023134"/>
    </source>
</evidence>
<dbReference type="Gene3D" id="1.10.40.50">
    <property type="entry name" value="Probable gtpase engc, domain 3"/>
    <property type="match status" value="1"/>
</dbReference>
<evidence type="ECO:0000256" key="5">
    <source>
        <dbReference type="ARBA" id="ARBA00022741"/>
    </source>
</evidence>
<evidence type="ECO:0000256" key="10">
    <source>
        <dbReference type="HAMAP-Rule" id="MF_01820"/>
    </source>
</evidence>
<evidence type="ECO:0000256" key="8">
    <source>
        <dbReference type="ARBA" id="ARBA00022884"/>
    </source>
</evidence>
<keyword evidence="14" id="KW-1185">Reference proteome</keyword>
<evidence type="ECO:0000313" key="13">
    <source>
        <dbReference type="EMBL" id="MEI4771057.1"/>
    </source>
</evidence>
<dbReference type="SUPFAM" id="SSF52540">
    <property type="entry name" value="P-loop containing nucleoside triphosphate hydrolases"/>
    <property type="match status" value="1"/>
</dbReference>
<feature type="binding site" evidence="10">
    <location>
        <position position="291"/>
    </location>
    <ligand>
        <name>Zn(2+)</name>
        <dbReference type="ChEBI" id="CHEBI:29105"/>
    </ligand>
</feature>
<keyword evidence="8 10" id="KW-0694">RNA-binding</keyword>
<dbReference type="NCBIfam" id="TIGR00157">
    <property type="entry name" value="ribosome small subunit-dependent GTPase A"/>
    <property type="match status" value="1"/>
</dbReference>
<proteinExistence type="inferred from homology"/>
<dbReference type="HAMAP" id="MF_01820">
    <property type="entry name" value="GTPase_RsgA"/>
    <property type="match status" value="1"/>
</dbReference>
<keyword evidence="5 10" id="KW-0547">Nucleotide-binding</keyword>
<feature type="domain" description="EngC GTPase" evidence="11">
    <location>
        <begin position="106"/>
        <end position="253"/>
    </location>
</feature>
<dbReference type="InterPro" id="IPR027417">
    <property type="entry name" value="P-loop_NTPase"/>
</dbReference>
<dbReference type="PROSITE" id="PS50936">
    <property type="entry name" value="ENGC_GTPASE"/>
    <property type="match status" value="1"/>
</dbReference>
<dbReference type="CDD" id="cd01854">
    <property type="entry name" value="YjeQ_EngC"/>
    <property type="match status" value="1"/>
</dbReference>
<dbReference type="InterPro" id="IPR004881">
    <property type="entry name" value="Ribosome_biogen_GTPase_RsgA"/>
</dbReference>
<protein>
    <recommendedName>
        <fullName evidence="10">Small ribosomal subunit biogenesis GTPase RsgA</fullName>
        <ecNumber evidence="10">3.6.1.-</ecNumber>
    </recommendedName>
</protein>
<comment type="function">
    <text evidence="10">One of several proteins that assist in the late maturation steps of the functional core of the 30S ribosomal subunit. Helps release RbfA from mature subunits. May play a role in the assembly of ribosomal proteins into the subunit. Circularly permuted GTPase that catalyzes slow GTP hydrolysis, GTPase activity is stimulated by the 30S ribosomal subunit.</text>
</comment>
<keyword evidence="2 10" id="KW-0690">Ribosome biogenesis</keyword>
<dbReference type="Pfam" id="PF03193">
    <property type="entry name" value="RsgA_GTPase"/>
    <property type="match status" value="1"/>
</dbReference>
<evidence type="ECO:0000259" key="12">
    <source>
        <dbReference type="PROSITE" id="PS51721"/>
    </source>
</evidence>
<evidence type="ECO:0000313" key="14">
    <source>
        <dbReference type="Proteomes" id="UP001364890"/>
    </source>
</evidence>
<evidence type="ECO:0000256" key="1">
    <source>
        <dbReference type="ARBA" id="ARBA00022490"/>
    </source>
</evidence>
<dbReference type="InterPro" id="IPR030378">
    <property type="entry name" value="G_CP_dom"/>
</dbReference>
<organism evidence="13 14">
    <name type="scientific">Psychrobacillus mangrovi</name>
    <dbReference type="NCBI Taxonomy" id="3117745"/>
    <lineage>
        <taxon>Bacteria</taxon>
        <taxon>Bacillati</taxon>
        <taxon>Bacillota</taxon>
        <taxon>Bacilli</taxon>
        <taxon>Bacillales</taxon>
        <taxon>Bacillaceae</taxon>
        <taxon>Psychrobacillus</taxon>
    </lineage>
</organism>
<feature type="binding site" evidence="10">
    <location>
        <position position="285"/>
    </location>
    <ligand>
        <name>Zn(2+)</name>
        <dbReference type="ChEBI" id="CHEBI:29105"/>
    </ligand>
</feature>
<keyword evidence="9 10" id="KW-0342">GTP-binding</keyword>
<gene>
    <name evidence="10 13" type="primary">rsgA</name>
    <name evidence="13" type="ORF">WAX74_15650</name>
</gene>
<keyword evidence="4 10" id="KW-0699">rRNA-binding</keyword>
<comment type="subunit">
    <text evidence="10">Monomer. Associates with 30S ribosomal subunit, binds 16S rRNA.</text>
</comment>
<accession>A0ABU8F9Z3</accession>
<dbReference type="Gene3D" id="3.40.50.300">
    <property type="entry name" value="P-loop containing nucleotide triphosphate hydrolases"/>
    <property type="match status" value="1"/>
</dbReference>
<dbReference type="InterPro" id="IPR010914">
    <property type="entry name" value="RsgA_GTPase_dom"/>
</dbReference>
<feature type="domain" description="CP-type G" evidence="12">
    <location>
        <begin position="97"/>
        <end position="255"/>
    </location>
</feature>
<evidence type="ECO:0000256" key="7">
    <source>
        <dbReference type="ARBA" id="ARBA00022833"/>
    </source>
</evidence>
<comment type="similarity">
    <text evidence="10">Belongs to the TRAFAC class YlqF/YawG GTPase family. RsgA subfamily.</text>
</comment>
<comment type="subcellular location">
    <subcellularLocation>
        <location evidence="10">Cytoplasm</location>
    </subcellularLocation>
</comment>
<dbReference type="EMBL" id="JBAWSY010000015">
    <property type="protein sequence ID" value="MEI4771057.1"/>
    <property type="molecule type" value="Genomic_DNA"/>
</dbReference>
<dbReference type="InterPro" id="IPR012340">
    <property type="entry name" value="NA-bd_OB-fold"/>
</dbReference>
<dbReference type="PANTHER" id="PTHR32120:SF10">
    <property type="entry name" value="SMALL RIBOSOMAL SUBUNIT BIOGENESIS GTPASE RSGA"/>
    <property type="match status" value="1"/>
</dbReference>
<reference evidence="13 14" key="1">
    <citation type="submission" date="2024-01" db="EMBL/GenBank/DDBJ databases">
        <title>Seven novel Bacillus-like species.</title>
        <authorList>
            <person name="Liu G."/>
        </authorList>
    </citation>
    <scope>NUCLEOTIDE SEQUENCE [LARGE SCALE GENOMIC DNA]</scope>
    <source>
        <strain evidence="13 14">FJAT-51614</strain>
    </source>
</reference>
<keyword evidence="6 10" id="KW-0378">Hydrolase</keyword>
<dbReference type="PROSITE" id="PS51721">
    <property type="entry name" value="G_CP"/>
    <property type="match status" value="1"/>
</dbReference>
<dbReference type="SUPFAM" id="SSF50249">
    <property type="entry name" value="Nucleic acid-binding proteins"/>
    <property type="match status" value="1"/>
</dbReference>
<keyword evidence="7 10" id="KW-0862">Zinc</keyword>
<name>A0ABU8F9Z3_9BACI</name>
<sequence>MNLIEKYGWTNKWEEKMISQGIAGRVLLEHKNLYRVITNEGEWLCSLSGKFKFDHDREAFPAVGDWVVLDRMPGEEKGIIQEVLPRSSQFSRKVAGMTTDIQLIAVNVDYVFLVMSLNHDFNVRRLERYLLAAWDSGATPIVVLTKKDTCDDLAYYINEVESVAFGVDIFTVSSVTGEGIDELSVLLSAGKTGALLGSSGVGKSSLINALSREEVMAVSNIREDDSKGRHTTTHRELSLLPSGGLLIDTPGMREFQLWESSEGVSASFKDIEELADECRFRDCKHQKEPGCAIREAITTGSLKEERYKSYLKLLKELAHIERKNDIVARKVERDKWKQVTKIQRSNYKKKK</sequence>
<feature type="binding site" evidence="10">
    <location>
        <begin position="197"/>
        <end position="205"/>
    </location>
    <ligand>
        <name>GTP</name>
        <dbReference type="ChEBI" id="CHEBI:37565"/>
    </ligand>
</feature>
<evidence type="ECO:0000256" key="2">
    <source>
        <dbReference type="ARBA" id="ARBA00022517"/>
    </source>
</evidence>
<dbReference type="Gene3D" id="2.40.50.140">
    <property type="entry name" value="Nucleic acid-binding proteins"/>
    <property type="match status" value="1"/>
</dbReference>
<dbReference type="RefSeq" id="WP_336498630.1">
    <property type="nucleotide sequence ID" value="NZ_JBAWSY010000015.1"/>
</dbReference>
<comment type="caution">
    <text evidence="13">The sequence shown here is derived from an EMBL/GenBank/DDBJ whole genome shotgun (WGS) entry which is preliminary data.</text>
</comment>
<comment type="cofactor">
    <cofactor evidence="10">
        <name>Zn(2+)</name>
        <dbReference type="ChEBI" id="CHEBI:29105"/>
    </cofactor>
    <text evidence="10">Binds 1 zinc ion per subunit.</text>
</comment>
<evidence type="ECO:0000256" key="6">
    <source>
        <dbReference type="ARBA" id="ARBA00022801"/>
    </source>
</evidence>
<feature type="binding site" evidence="10">
    <location>
        <position position="283"/>
    </location>
    <ligand>
        <name>Zn(2+)</name>
        <dbReference type="ChEBI" id="CHEBI:29105"/>
    </ligand>
</feature>
<evidence type="ECO:0000259" key="11">
    <source>
        <dbReference type="PROSITE" id="PS50936"/>
    </source>
</evidence>
<dbReference type="PANTHER" id="PTHR32120">
    <property type="entry name" value="SMALL RIBOSOMAL SUBUNIT BIOGENESIS GTPASE RSGA"/>
    <property type="match status" value="1"/>
</dbReference>
<keyword evidence="1 10" id="KW-0963">Cytoplasm</keyword>